<dbReference type="SUPFAM" id="SSF89447">
    <property type="entry name" value="AbrB/MazE/MraZ-like"/>
    <property type="match status" value="1"/>
</dbReference>
<dbReference type="Pfam" id="PF04014">
    <property type="entry name" value="MazE_antitoxin"/>
    <property type="match status" value="1"/>
</dbReference>
<dbReference type="EMBL" id="LWQU01000180">
    <property type="protein sequence ID" value="OAN45861.1"/>
    <property type="molecule type" value="Genomic_DNA"/>
</dbReference>
<reference evidence="3 4" key="1">
    <citation type="submission" date="2016-04" db="EMBL/GenBank/DDBJ databases">
        <title>Draft genome sequence of freshwater magnetotactic bacteria Magnetospirillum marisnigri SP-1 and Magnetospirillum moscoviense BB-1.</title>
        <authorList>
            <person name="Koziaeva V."/>
            <person name="Dziuba M.V."/>
            <person name="Ivanov T.M."/>
            <person name="Kuznetsov B."/>
            <person name="Grouzdev D.S."/>
        </authorList>
    </citation>
    <scope>NUCLEOTIDE SEQUENCE [LARGE SCALE GENOMIC DNA]</scope>
    <source>
        <strain evidence="3 4">BB-1</strain>
    </source>
</reference>
<dbReference type="PROSITE" id="PS51740">
    <property type="entry name" value="SPOVT_ABRB"/>
    <property type="match status" value="1"/>
</dbReference>
<sequence>MELARITAKGQMTIPKKVREAAHLTAGDVVTFVVEDDRVSIRKVVPGGDEYLRAVQGTLGEWNSPEDEEAWRGL</sequence>
<dbReference type="OrthoDB" id="9809003at2"/>
<dbReference type="InterPro" id="IPR037914">
    <property type="entry name" value="SpoVT-AbrB_sf"/>
</dbReference>
<evidence type="ECO:0000313" key="3">
    <source>
        <dbReference type="EMBL" id="OAN45861.1"/>
    </source>
</evidence>
<accession>A0A178MAQ5</accession>
<evidence type="ECO:0000313" key="4">
    <source>
        <dbReference type="Proteomes" id="UP000078543"/>
    </source>
</evidence>
<dbReference type="Proteomes" id="UP000078543">
    <property type="component" value="Unassembled WGS sequence"/>
</dbReference>
<feature type="domain" description="SpoVT-AbrB" evidence="2">
    <location>
        <begin position="1"/>
        <end position="46"/>
    </location>
</feature>
<dbReference type="STRING" id="1437059.A6A05_16675"/>
<dbReference type="Gene3D" id="2.10.260.10">
    <property type="match status" value="1"/>
</dbReference>
<keyword evidence="4" id="KW-1185">Reference proteome</keyword>
<comment type="caution">
    <text evidence="3">The sequence shown here is derived from an EMBL/GenBank/DDBJ whole genome shotgun (WGS) entry which is preliminary data.</text>
</comment>
<name>A0A178MAQ5_9PROT</name>
<dbReference type="NCBIfam" id="TIGR01439">
    <property type="entry name" value="lp_hng_hel_AbrB"/>
    <property type="match status" value="1"/>
</dbReference>
<proteinExistence type="predicted"/>
<organism evidence="3 4">
    <name type="scientific">Magnetospirillum moscoviense</name>
    <dbReference type="NCBI Taxonomy" id="1437059"/>
    <lineage>
        <taxon>Bacteria</taxon>
        <taxon>Pseudomonadati</taxon>
        <taxon>Pseudomonadota</taxon>
        <taxon>Alphaproteobacteria</taxon>
        <taxon>Rhodospirillales</taxon>
        <taxon>Rhodospirillaceae</taxon>
        <taxon>Magnetospirillum</taxon>
    </lineage>
</organism>
<dbReference type="GO" id="GO:0003677">
    <property type="term" value="F:DNA binding"/>
    <property type="evidence" value="ECO:0007669"/>
    <property type="project" value="UniProtKB-UniRule"/>
</dbReference>
<gene>
    <name evidence="3" type="ORF">A6A05_16675</name>
</gene>
<dbReference type="SMART" id="SM00966">
    <property type="entry name" value="SpoVT_AbrB"/>
    <property type="match status" value="1"/>
</dbReference>
<dbReference type="RefSeq" id="WP_068503994.1">
    <property type="nucleotide sequence ID" value="NZ_LWQU01000180.1"/>
</dbReference>
<keyword evidence="1" id="KW-0238">DNA-binding</keyword>
<dbReference type="InterPro" id="IPR007159">
    <property type="entry name" value="SpoVT-AbrB_dom"/>
</dbReference>
<protein>
    <submittedName>
        <fullName evidence="3">AbrB family transcriptional regulator</fullName>
    </submittedName>
</protein>
<dbReference type="AlphaFoldDB" id="A0A178MAQ5"/>
<evidence type="ECO:0000259" key="2">
    <source>
        <dbReference type="PROSITE" id="PS51740"/>
    </source>
</evidence>
<evidence type="ECO:0000256" key="1">
    <source>
        <dbReference type="PROSITE-ProRule" id="PRU01076"/>
    </source>
</evidence>